<dbReference type="Proteomes" id="UP000308092">
    <property type="component" value="Unassembled WGS sequence"/>
</dbReference>
<protein>
    <submittedName>
        <fullName evidence="1">Uncharacterized protein</fullName>
    </submittedName>
</protein>
<evidence type="ECO:0000313" key="2">
    <source>
        <dbReference type="Proteomes" id="UP000308092"/>
    </source>
</evidence>
<proteinExistence type="predicted"/>
<dbReference type="AlphaFoldDB" id="A0A4S3J6J7"/>
<dbReference type="EMBL" id="SOSA01000506">
    <property type="protein sequence ID" value="THC90569.1"/>
    <property type="molecule type" value="Genomic_DNA"/>
</dbReference>
<reference evidence="1 2" key="1">
    <citation type="submission" date="2019-03" db="EMBL/GenBank/DDBJ databases">
        <title>The genome sequence of a newly discovered highly antifungal drug resistant Aspergillus species, Aspergillus tanneri NIH 1004.</title>
        <authorList>
            <person name="Mounaud S."/>
            <person name="Singh I."/>
            <person name="Joardar V."/>
            <person name="Pakala S."/>
            <person name="Pakala S."/>
            <person name="Venepally P."/>
            <person name="Hoover J."/>
            <person name="Nierman W."/>
            <person name="Chung J."/>
            <person name="Losada L."/>
        </authorList>
    </citation>
    <scope>NUCLEOTIDE SEQUENCE [LARGE SCALE GENOMIC DNA]</scope>
    <source>
        <strain evidence="1 2">NIH1004</strain>
    </source>
</reference>
<gene>
    <name evidence="1" type="ORF">EYZ11_009970</name>
</gene>
<sequence length="66" mass="7427">MVIEAASGEESDDDEAKESTILRQLVLWMRSWGQILARDTWKLALPWSIACPLLPSGYVMNPAYVC</sequence>
<accession>A0A4S3J6J7</accession>
<organism evidence="1 2">
    <name type="scientific">Aspergillus tanneri</name>
    <dbReference type="NCBI Taxonomy" id="1220188"/>
    <lineage>
        <taxon>Eukaryota</taxon>
        <taxon>Fungi</taxon>
        <taxon>Dikarya</taxon>
        <taxon>Ascomycota</taxon>
        <taxon>Pezizomycotina</taxon>
        <taxon>Eurotiomycetes</taxon>
        <taxon>Eurotiomycetidae</taxon>
        <taxon>Eurotiales</taxon>
        <taxon>Aspergillaceae</taxon>
        <taxon>Aspergillus</taxon>
        <taxon>Aspergillus subgen. Circumdati</taxon>
    </lineage>
</organism>
<comment type="caution">
    <text evidence="1">The sequence shown here is derived from an EMBL/GenBank/DDBJ whole genome shotgun (WGS) entry which is preliminary data.</text>
</comment>
<keyword evidence="2" id="KW-1185">Reference proteome</keyword>
<name>A0A4S3J6J7_9EURO</name>
<dbReference type="VEuPathDB" id="FungiDB:EYZ11_009970"/>
<evidence type="ECO:0000313" key="1">
    <source>
        <dbReference type="EMBL" id="THC90569.1"/>
    </source>
</evidence>